<organism evidence="10 11">
    <name type="scientific">Cyanobacterium stanieri LEGE 03274</name>
    <dbReference type="NCBI Taxonomy" id="1828756"/>
    <lineage>
        <taxon>Bacteria</taxon>
        <taxon>Bacillati</taxon>
        <taxon>Cyanobacteriota</taxon>
        <taxon>Cyanophyceae</taxon>
        <taxon>Oscillatoriophycideae</taxon>
        <taxon>Chroococcales</taxon>
        <taxon>Geminocystaceae</taxon>
        <taxon>Cyanobacterium</taxon>
    </lineage>
</organism>
<feature type="domain" description="Peptidase S54 rhomboid" evidence="9">
    <location>
        <begin position="59"/>
        <end position="190"/>
    </location>
</feature>
<dbReference type="Pfam" id="PF01694">
    <property type="entry name" value="Rhomboid"/>
    <property type="match status" value="1"/>
</dbReference>
<accession>A0ABR9V3Z5</accession>
<evidence type="ECO:0000256" key="2">
    <source>
        <dbReference type="ARBA" id="ARBA00009045"/>
    </source>
</evidence>
<evidence type="ECO:0000256" key="5">
    <source>
        <dbReference type="ARBA" id="ARBA00022801"/>
    </source>
</evidence>
<evidence type="ECO:0000259" key="9">
    <source>
        <dbReference type="Pfam" id="PF01694"/>
    </source>
</evidence>
<dbReference type="InterPro" id="IPR035952">
    <property type="entry name" value="Rhomboid-like_sf"/>
</dbReference>
<dbReference type="PANTHER" id="PTHR43066">
    <property type="entry name" value="RHOMBOID-RELATED PROTEIN"/>
    <property type="match status" value="1"/>
</dbReference>
<dbReference type="RefSeq" id="WP_193800421.1">
    <property type="nucleotide sequence ID" value="NZ_JADEWC010000010.1"/>
</dbReference>
<feature type="transmembrane region" description="Helical" evidence="8">
    <location>
        <begin position="170"/>
        <end position="190"/>
    </location>
</feature>
<proteinExistence type="inferred from homology"/>
<dbReference type="SUPFAM" id="SSF144091">
    <property type="entry name" value="Rhomboid-like"/>
    <property type="match status" value="1"/>
</dbReference>
<evidence type="ECO:0000256" key="8">
    <source>
        <dbReference type="SAM" id="Phobius"/>
    </source>
</evidence>
<keyword evidence="3 10" id="KW-0645">Protease</keyword>
<feature type="transmembrane region" description="Helical" evidence="8">
    <location>
        <begin position="146"/>
        <end position="164"/>
    </location>
</feature>
<dbReference type="GO" id="GO:0006508">
    <property type="term" value="P:proteolysis"/>
    <property type="evidence" value="ECO:0007669"/>
    <property type="project" value="UniProtKB-KW"/>
</dbReference>
<reference evidence="10 11" key="1">
    <citation type="submission" date="2020-10" db="EMBL/GenBank/DDBJ databases">
        <authorList>
            <person name="Castelo-Branco R."/>
            <person name="Eusebio N."/>
            <person name="Adriana R."/>
            <person name="Vieira A."/>
            <person name="Brugerolle De Fraissinette N."/>
            <person name="Rezende De Castro R."/>
            <person name="Schneider M.P."/>
            <person name="Vasconcelos V."/>
            <person name="Leao P.N."/>
        </authorList>
    </citation>
    <scope>NUCLEOTIDE SEQUENCE [LARGE SCALE GENOMIC DNA]</scope>
    <source>
        <strain evidence="10 11">LEGE 03274</strain>
    </source>
</reference>
<evidence type="ECO:0000256" key="7">
    <source>
        <dbReference type="ARBA" id="ARBA00023136"/>
    </source>
</evidence>
<evidence type="ECO:0000256" key="6">
    <source>
        <dbReference type="ARBA" id="ARBA00022989"/>
    </source>
</evidence>
<comment type="caution">
    <text evidence="10">The sequence shown here is derived from an EMBL/GenBank/DDBJ whole genome shotgun (WGS) entry which is preliminary data.</text>
</comment>
<feature type="transmembrane region" description="Helical" evidence="8">
    <location>
        <begin position="94"/>
        <end position="112"/>
    </location>
</feature>
<dbReference type="InterPro" id="IPR022764">
    <property type="entry name" value="Peptidase_S54_rhomboid_dom"/>
</dbReference>
<keyword evidence="5" id="KW-0378">Hydrolase</keyword>
<keyword evidence="4 8" id="KW-0812">Transmembrane</keyword>
<protein>
    <submittedName>
        <fullName evidence="10">Rhomboid family intramembrane serine protease</fullName>
    </submittedName>
</protein>
<feature type="transmembrane region" description="Helical" evidence="8">
    <location>
        <begin position="118"/>
        <end position="139"/>
    </location>
</feature>
<dbReference type="Gene3D" id="1.20.1540.10">
    <property type="entry name" value="Rhomboid-like"/>
    <property type="match status" value="1"/>
</dbReference>
<name>A0ABR9V3Z5_9CHRO</name>
<keyword evidence="7 8" id="KW-0472">Membrane</keyword>
<dbReference type="GO" id="GO:0008233">
    <property type="term" value="F:peptidase activity"/>
    <property type="evidence" value="ECO:0007669"/>
    <property type="project" value="UniProtKB-KW"/>
</dbReference>
<comment type="subcellular location">
    <subcellularLocation>
        <location evidence="1">Membrane</location>
        <topology evidence="1">Multi-pass membrane protein</topology>
    </subcellularLocation>
</comment>
<dbReference type="PANTHER" id="PTHR43066:SF1">
    <property type="entry name" value="RHOMBOID PROTEIN 2"/>
    <property type="match status" value="1"/>
</dbReference>
<evidence type="ECO:0000256" key="4">
    <source>
        <dbReference type="ARBA" id="ARBA00022692"/>
    </source>
</evidence>
<gene>
    <name evidence="10" type="ORF">IQ215_06055</name>
</gene>
<keyword evidence="6 8" id="KW-1133">Transmembrane helix</keyword>
<evidence type="ECO:0000313" key="11">
    <source>
        <dbReference type="Proteomes" id="UP000654604"/>
    </source>
</evidence>
<comment type="similarity">
    <text evidence="2">Belongs to the peptidase S54 family.</text>
</comment>
<dbReference type="Proteomes" id="UP000654604">
    <property type="component" value="Unassembled WGS sequence"/>
</dbReference>
<evidence type="ECO:0000256" key="3">
    <source>
        <dbReference type="ARBA" id="ARBA00022670"/>
    </source>
</evidence>
<evidence type="ECO:0000256" key="1">
    <source>
        <dbReference type="ARBA" id="ARBA00004141"/>
    </source>
</evidence>
<sequence length="192" mass="21357">MSKNEEMKAFVAELKTQFKIIGLFLVIFWAIEIINQYFFSNNLNYLGIVPRNVVGLRGILFAPFLHVDFPHLLANTVPFAILGWFVMLQNTRDFYLVTLISSLSSGVGVWLFAQPNSITMGASGVIFGFLGFLLARGYFQKNAPSIALSLTVIFLYGGMIWGIFPSNPSVSWLGHLFGFLGGIYTARLIASK</sequence>
<keyword evidence="11" id="KW-1185">Reference proteome</keyword>
<feature type="transmembrane region" description="Helical" evidence="8">
    <location>
        <begin position="20"/>
        <end position="39"/>
    </location>
</feature>
<feature type="transmembrane region" description="Helical" evidence="8">
    <location>
        <begin position="59"/>
        <end position="87"/>
    </location>
</feature>
<evidence type="ECO:0000313" key="10">
    <source>
        <dbReference type="EMBL" id="MBE9222256.1"/>
    </source>
</evidence>
<dbReference type="EMBL" id="JADEWC010000010">
    <property type="protein sequence ID" value="MBE9222256.1"/>
    <property type="molecule type" value="Genomic_DNA"/>
</dbReference>